<evidence type="ECO:0000256" key="1">
    <source>
        <dbReference type="SAM" id="MobiDB-lite"/>
    </source>
</evidence>
<dbReference type="InterPro" id="IPR004909">
    <property type="entry name" value="Vir_Hsp90"/>
</dbReference>
<dbReference type="Proteomes" id="UP000290049">
    <property type="component" value="Segment"/>
</dbReference>
<sequence>MTFVGYSWGNLFLSFFGEEDYKNYLSEVSGYTGSQLPVNAMEFRDGSTLSAAMMMNSSPGTPQREMYLLLTCERTNEWCSLMSLNKYKATAGVNIFSRPLVYITDAPTVGSKFSKSDVVTFLRRLGKDPAAANVEHCWFLSNSCGELIDANDTSKYSKIVNSGITLALDEEVKLTSKSGEYLAYAISLYDSLQTESQSGRKKLYDRYLSYVIKYMAPSNLSYHTPEVNPLLTGLLYDMCDHDNVYVSEYVTNLNSFRSSFLEKYLPSVNDFWEYDFLQPAPDERLIFPLDDFDLVSKIPSLNINDSTVLLGGRLKYVESIFTHQFGDDLDGVIDAVLQQSNPSIKRETLWVALFTYYGVYRTAKTRIVPRPEVFTFPPGYPSELTCEVNFSTVEKYFSDLQTKAGNSNVRRNFMGAHASEAFRTYKALGIGFPPVSALNIPEKYGYLNVDYYKQAKVDHLTDEEATILKEVSRDVDAKCTRRLVNSNPVNKSINKDAIRTAKRLPTGIISRRVLPSPTSKLLSDLRKNTEWATTLRRNTDRATSQYPHHPTRLR</sequence>
<organism evidence="2">
    <name type="scientific">Arracacha virus 1</name>
    <dbReference type="NCBI Taxonomy" id="2201042"/>
    <lineage>
        <taxon>Viruses</taxon>
        <taxon>Riboviria</taxon>
        <taxon>Orthornavirae</taxon>
        <taxon>Kitrinoviricota</taxon>
        <taxon>Alsuviricetes</taxon>
        <taxon>Martellivirales</taxon>
        <taxon>Closteroviridae</taxon>
        <taxon>Closterovirus</taxon>
        <taxon>Closterovirus arracaciae</taxon>
    </lineage>
</organism>
<reference evidence="2" key="1">
    <citation type="journal article" date="2018" name="Arch. Virol.">
        <title>High-throughput sequencing reveals a novel closterovirus in arracacha (Arracacia xanthorrhiza).</title>
        <authorList>
            <person name="Orilio A.F."/>
            <person name="Blawid R."/>
            <person name="Costa G.A."/>
            <person name="Gomes S.S."/>
            <person name="Nagata T."/>
            <person name="Madeira N.R."/>
            <person name="Inoue-Nagata A.K."/>
            <person name="Resende R.O."/>
        </authorList>
    </citation>
    <scope>NUCLEOTIDE SEQUENCE [LARGE SCALE GENOMIC DNA]</scope>
    <source>
        <strain evidence="2">MS#6</strain>
    </source>
</reference>
<evidence type="ECO:0000313" key="3">
    <source>
        <dbReference type="Proteomes" id="UP000290049"/>
    </source>
</evidence>
<proteinExistence type="predicted"/>
<dbReference type="Pfam" id="PF03225">
    <property type="entry name" value="Viral_Hsp90"/>
    <property type="match status" value="1"/>
</dbReference>
<accession>A0A2U8JHA1</accession>
<feature type="region of interest" description="Disordered" evidence="1">
    <location>
        <begin position="534"/>
        <end position="554"/>
    </location>
</feature>
<gene>
    <name evidence="2" type="primary">P62</name>
</gene>
<feature type="compositionally biased region" description="Polar residues" evidence="1">
    <location>
        <begin position="534"/>
        <end position="546"/>
    </location>
</feature>
<evidence type="ECO:0000313" key="2">
    <source>
        <dbReference type="EMBL" id="AWK68096.1"/>
    </source>
</evidence>
<name>A0A2U8JHA1_9CLOS</name>
<dbReference type="GeneID" id="41702148"/>
<keyword evidence="2" id="KW-0346">Stress response</keyword>
<dbReference type="KEGG" id="vg:41702148"/>
<dbReference type="RefSeq" id="YP_009551997.1">
    <property type="nucleotide sequence ID" value="NC_040570.1"/>
</dbReference>
<protein>
    <submittedName>
        <fullName evidence="2">Heat shock 90-like protein</fullName>
    </submittedName>
</protein>
<keyword evidence="3" id="KW-1185">Reference proteome</keyword>
<dbReference type="EMBL" id="MG919988">
    <property type="protein sequence ID" value="AWK68096.1"/>
    <property type="molecule type" value="Genomic_RNA"/>
</dbReference>